<gene>
    <name evidence="6" type="primary">rdgC</name>
    <name evidence="7" type="ORF">E4P82_00305</name>
</gene>
<accession>A0ABX1TGV8</accession>
<proteinExistence type="inferred from homology"/>
<evidence type="ECO:0000256" key="6">
    <source>
        <dbReference type="HAMAP-Rule" id="MF_00194"/>
    </source>
</evidence>
<keyword evidence="8" id="KW-1185">Reference proteome</keyword>
<keyword evidence="4 6" id="KW-0963">Cytoplasm</keyword>
<comment type="caution">
    <text evidence="7">The sequence shown here is derived from an EMBL/GenBank/DDBJ whole genome shotgun (WGS) entry which is preliminary data.</text>
</comment>
<dbReference type="PANTHER" id="PTHR38103">
    <property type="entry name" value="RECOMBINATION-ASSOCIATED PROTEIN RDGC"/>
    <property type="match status" value="1"/>
</dbReference>
<name>A0ABX1TGV8_9GAMM</name>
<protein>
    <recommendedName>
        <fullName evidence="3 6">Recombination-associated protein RdgC</fullName>
    </recommendedName>
</protein>
<evidence type="ECO:0000313" key="8">
    <source>
        <dbReference type="Proteomes" id="UP000760480"/>
    </source>
</evidence>
<evidence type="ECO:0000256" key="4">
    <source>
        <dbReference type="ARBA" id="ARBA00022490"/>
    </source>
</evidence>
<keyword evidence="5 6" id="KW-0233">DNA recombination</keyword>
<evidence type="ECO:0000313" key="7">
    <source>
        <dbReference type="EMBL" id="NMQ17779.1"/>
    </source>
</evidence>
<sequence length="298" mass="32817">MWFKNMTLFRLVEPLPLSAETLAARLEQRAFQPCPSHQPSSTGWAPPLGRKGRDLVHAAAGRLLLCLRTEEKVLPAAVLNQMVDERIAEMEDRGGPVRRREKQELRERIVGELLPRALCRSRHGYAYLDPAAGWLVVGSASPRGVEELTGMLRKTLDTLPIAPPRVRQSVAAVMTAWLAEGQAPAEFTLGDICELREAGETGGVVRCRGQDLAGTEIRAHLAAGKEVTRLGLCWNERIAFVLDEALAIRRLQFLDVVRESLRDIADSPEAIFDAEFALMTGELALLAPRLLDVFGGEA</sequence>
<dbReference type="EMBL" id="SPMZ01000002">
    <property type="protein sequence ID" value="NMQ17779.1"/>
    <property type="molecule type" value="Genomic_DNA"/>
</dbReference>
<reference evidence="7 8" key="1">
    <citation type="submission" date="2019-03" db="EMBL/GenBank/DDBJ databases">
        <title>Metabolic reconstructions from genomes of highly enriched 'Candidatus Accumulibacter' and 'Candidatus Competibacter' bioreactor populations.</title>
        <authorList>
            <person name="Annavajhala M.K."/>
            <person name="Welles L."/>
            <person name="Abbas B."/>
            <person name="Sorokin D."/>
            <person name="Park H."/>
            <person name="Van Loosdrecht M."/>
            <person name="Chandran K."/>
        </authorList>
    </citation>
    <scope>NUCLEOTIDE SEQUENCE [LARGE SCALE GENOMIC DNA]</scope>
    <source>
        <strain evidence="7 8">SBR_G</strain>
    </source>
</reference>
<dbReference type="Proteomes" id="UP000760480">
    <property type="component" value="Unassembled WGS sequence"/>
</dbReference>
<evidence type="ECO:0000256" key="3">
    <source>
        <dbReference type="ARBA" id="ARBA00022296"/>
    </source>
</evidence>
<dbReference type="Pfam" id="PF04381">
    <property type="entry name" value="RdgC"/>
    <property type="match status" value="1"/>
</dbReference>
<dbReference type="HAMAP" id="MF_00194">
    <property type="entry name" value="RdgC"/>
    <property type="match status" value="1"/>
</dbReference>
<dbReference type="InterPro" id="IPR007476">
    <property type="entry name" value="RdgC"/>
</dbReference>
<evidence type="ECO:0000256" key="5">
    <source>
        <dbReference type="ARBA" id="ARBA00023172"/>
    </source>
</evidence>
<evidence type="ECO:0000256" key="2">
    <source>
        <dbReference type="ARBA" id="ARBA00008657"/>
    </source>
</evidence>
<dbReference type="PANTHER" id="PTHR38103:SF1">
    <property type="entry name" value="RECOMBINATION-ASSOCIATED PROTEIN RDGC"/>
    <property type="match status" value="1"/>
</dbReference>
<evidence type="ECO:0000256" key="1">
    <source>
        <dbReference type="ARBA" id="ARBA00004453"/>
    </source>
</evidence>
<comment type="similarity">
    <text evidence="2 6">Belongs to the RdgC family.</text>
</comment>
<comment type="subcellular location">
    <subcellularLocation>
        <location evidence="1 6">Cytoplasm</location>
        <location evidence="1 6">Nucleoid</location>
    </subcellularLocation>
</comment>
<dbReference type="RefSeq" id="WP_169247035.1">
    <property type="nucleotide sequence ID" value="NZ_SPMZ01000002.1"/>
</dbReference>
<comment type="function">
    <text evidence="6">May be involved in recombination.</text>
</comment>
<dbReference type="NCBIfam" id="NF001464">
    <property type="entry name" value="PRK00321.1-5"/>
    <property type="match status" value="1"/>
</dbReference>
<organism evidence="7 8">
    <name type="scientific">Candidatus Competibacter phosphatis</name>
    <dbReference type="NCBI Taxonomy" id="221280"/>
    <lineage>
        <taxon>Bacteria</taxon>
        <taxon>Pseudomonadati</taxon>
        <taxon>Pseudomonadota</taxon>
        <taxon>Gammaproteobacteria</taxon>
        <taxon>Candidatus Competibacteraceae</taxon>
        <taxon>Candidatus Competibacter</taxon>
    </lineage>
</organism>